<proteinExistence type="predicted"/>
<accession>A0A7W7ZIB8</accession>
<keyword evidence="2" id="KW-1185">Reference proteome</keyword>
<evidence type="ECO:0000313" key="2">
    <source>
        <dbReference type="Proteomes" id="UP000540989"/>
    </source>
</evidence>
<organism evidence="1 2">
    <name type="scientific">Granulicella aggregans</name>
    <dbReference type="NCBI Taxonomy" id="474949"/>
    <lineage>
        <taxon>Bacteria</taxon>
        <taxon>Pseudomonadati</taxon>
        <taxon>Acidobacteriota</taxon>
        <taxon>Terriglobia</taxon>
        <taxon>Terriglobales</taxon>
        <taxon>Acidobacteriaceae</taxon>
        <taxon>Granulicella</taxon>
    </lineage>
</organism>
<protein>
    <recommendedName>
        <fullName evidence="3">GerMN domain-containing protein</fullName>
    </recommendedName>
</protein>
<evidence type="ECO:0000313" key="1">
    <source>
        <dbReference type="EMBL" id="MBB5059756.1"/>
    </source>
</evidence>
<evidence type="ECO:0008006" key="3">
    <source>
        <dbReference type="Google" id="ProtNLM"/>
    </source>
</evidence>
<dbReference type="AlphaFoldDB" id="A0A7W7ZIB8"/>
<sequence length="120" mass="12636">MAEYALPRSDHPLAGGAAVDDVFLVRLPLAEGSTGADEGEMAVINLRGSFIDQHPSGVETEMLSLLSMLGTLHANFPEIATVRFVVDGKRRETVAGHVDLGRLYPAVDTTAGPGDLQPAP</sequence>
<dbReference type="Proteomes" id="UP000540989">
    <property type="component" value="Unassembled WGS sequence"/>
</dbReference>
<name>A0A7W7ZIB8_9BACT</name>
<gene>
    <name evidence="1" type="ORF">HDF16_004485</name>
</gene>
<dbReference type="RefSeq" id="WP_246409622.1">
    <property type="nucleotide sequence ID" value="NZ_JACHIP010000007.1"/>
</dbReference>
<comment type="caution">
    <text evidence="1">The sequence shown here is derived from an EMBL/GenBank/DDBJ whole genome shotgun (WGS) entry which is preliminary data.</text>
</comment>
<reference evidence="1 2" key="1">
    <citation type="submission" date="2020-08" db="EMBL/GenBank/DDBJ databases">
        <title>Genomic Encyclopedia of Type Strains, Phase IV (KMG-V): Genome sequencing to study the core and pangenomes of soil and plant-associated prokaryotes.</title>
        <authorList>
            <person name="Whitman W."/>
        </authorList>
    </citation>
    <scope>NUCLEOTIDE SEQUENCE [LARGE SCALE GENOMIC DNA]</scope>
    <source>
        <strain evidence="1 2">M8UP14</strain>
    </source>
</reference>
<dbReference type="EMBL" id="JACHIP010000007">
    <property type="protein sequence ID" value="MBB5059756.1"/>
    <property type="molecule type" value="Genomic_DNA"/>
</dbReference>